<protein>
    <recommendedName>
        <fullName evidence="4">DUF2155 domain-containing protein</fullName>
    </recommendedName>
</protein>
<sequence length="152" mass="16683">MKDRVGVVALLNKRNGQIVNLELKPGEALKYGKAVIRLRACERTAPYETYQDVGAFVQLSVLQRPEGTNNNPVWQRVFSGWLFRENPAQNVVQHKIYDVSIKDCKMSFPDDALPKSADPKNSPSKAPQSAGADASEEADSAESTDSGDDSET</sequence>
<dbReference type="EMBL" id="CP018154">
    <property type="protein sequence ID" value="APG63829.1"/>
    <property type="molecule type" value="Genomic_DNA"/>
</dbReference>
<dbReference type="Pfam" id="PF09923">
    <property type="entry name" value="DUF2155"/>
    <property type="match status" value="1"/>
</dbReference>
<evidence type="ECO:0000256" key="1">
    <source>
        <dbReference type="SAM" id="MobiDB-lite"/>
    </source>
</evidence>
<keyword evidence="3" id="KW-1185">Reference proteome</keyword>
<proteinExistence type="predicted"/>
<dbReference type="KEGG" id="sphl:LPB140_11490"/>
<evidence type="ECO:0008006" key="4">
    <source>
        <dbReference type="Google" id="ProtNLM"/>
    </source>
</evidence>
<dbReference type="InterPro" id="IPR019225">
    <property type="entry name" value="DUF2155"/>
</dbReference>
<evidence type="ECO:0000313" key="3">
    <source>
        <dbReference type="Proteomes" id="UP000242561"/>
    </source>
</evidence>
<evidence type="ECO:0000313" key="2">
    <source>
        <dbReference type="EMBL" id="APG63829.1"/>
    </source>
</evidence>
<name>A0A1L3JFE6_9SPHN</name>
<dbReference type="STRING" id="1913578.LPB140_11490"/>
<dbReference type="AlphaFoldDB" id="A0A1L3JFE6"/>
<organism evidence="2 3">
    <name type="scientific">Sphingorhabdus lutea</name>
    <dbReference type="NCBI Taxonomy" id="1913578"/>
    <lineage>
        <taxon>Bacteria</taxon>
        <taxon>Pseudomonadati</taxon>
        <taxon>Pseudomonadota</taxon>
        <taxon>Alphaproteobacteria</taxon>
        <taxon>Sphingomonadales</taxon>
        <taxon>Sphingomonadaceae</taxon>
        <taxon>Sphingorhabdus</taxon>
    </lineage>
</organism>
<accession>A0A1L3JFE6</accession>
<gene>
    <name evidence="2" type="ORF">LPB140_11490</name>
</gene>
<reference evidence="2 3" key="1">
    <citation type="submission" date="2016-11" db="EMBL/GenBank/DDBJ databases">
        <title>Sphingorhabdus sp. LPB0140, isolated from marine environment.</title>
        <authorList>
            <person name="Kim E."/>
            <person name="Yi H."/>
        </authorList>
    </citation>
    <scope>NUCLEOTIDE SEQUENCE [LARGE SCALE GENOMIC DNA]</scope>
    <source>
        <strain evidence="2 3">LPB0140</strain>
    </source>
</reference>
<feature type="region of interest" description="Disordered" evidence="1">
    <location>
        <begin position="108"/>
        <end position="152"/>
    </location>
</feature>
<dbReference type="Proteomes" id="UP000242561">
    <property type="component" value="Chromosome"/>
</dbReference>
<feature type="compositionally biased region" description="Acidic residues" evidence="1">
    <location>
        <begin position="134"/>
        <end position="152"/>
    </location>
</feature>